<dbReference type="Proteomes" id="UP000252893">
    <property type="component" value="Unassembled WGS sequence"/>
</dbReference>
<name>A0A366E5W1_9HYPH</name>
<keyword evidence="2" id="KW-1185">Reference proteome</keyword>
<reference evidence="1 2" key="1">
    <citation type="submission" date="2018-06" db="EMBL/GenBank/DDBJ databases">
        <title>Genomic Encyclopedia of Type Strains, Phase IV (KMG-IV): sequencing the most valuable type-strain genomes for metagenomic binning, comparative biology and taxonomic classification.</title>
        <authorList>
            <person name="Goeker M."/>
        </authorList>
    </citation>
    <scope>NUCLEOTIDE SEQUENCE [LARGE SCALE GENOMIC DNA]</scope>
    <source>
        <strain evidence="1 2">DSM 25619</strain>
    </source>
</reference>
<proteinExistence type="predicted"/>
<dbReference type="RefSeq" id="WP_342633957.1">
    <property type="nucleotide sequence ID" value="NZ_JBHEEG010000002.1"/>
</dbReference>
<organism evidence="1 2">
    <name type="scientific">Pseudochrobactrum asaccharolyticum</name>
    <dbReference type="NCBI Taxonomy" id="354351"/>
    <lineage>
        <taxon>Bacteria</taxon>
        <taxon>Pseudomonadati</taxon>
        <taxon>Pseudomonadota</taxon>
        <taxon>Alphaproteobacteria</taxon>
        <taxon>Hyphomicrobiales</taxon>
        <taxon>Brucellaceae</taxon>
        <taxon>Pseudochrobactrum</taxon>
    </lineage>
</organism>
<evidence type="ECO:0008006" key="3">
    <source>
        <dbReference type="Google" id="ProtNLM"/>
    </source>
</evidence>
<protein>
    <recommendedName>
        <fullName evidence="3">Flp pilus assembly protein CpaB</fullName>
    </recommendedName>
</protein>
<evidence type="ECO:0000313" key="1">
    <source>
        <dbReference type="EMBL" id="RBO97707.1"/>
    </source>
</evidence>
<accession>A0A366E5W1</accession>
<sequence>MNTSRLIILAVAVLAAGAAGYIALTMNDAPPPAIEVSTPAPALPVKDVLTASSNLAVGSSLSGQL</sequence>
<evidence type="ECO:0000313" key="2">
    <source>
        <dbReference type="Proteomes" id="UP000252893"/>
    </source>
</evidence>
<dbReference type="AlphaFoldDB" id="A0A366E5W1"/>
<comment type="caution">
    <text evidence="1">The sequence shown here is derived from an EMBL/GenBank/DDBJ whole genome shotgun (WGS) entry which is preliminary data.</text>
</comment>
<dbReference type="EMBL" id="QNRH01000002">
    <property type="protein sequence ID" value="RBO97707.1"/>
    <property type="molecule type" value="Genomic_DNA"/>
</dbReference>
<gene>
    <name evidence="1" type="ORF">DFR47_102496</name>
</gene>